<sequence>MHISKSLKIIFAGTSYFSSKFLNILLHSQHIVAGILTQPDRASGRGQQIHESPIKKIAKNYNIPIFQPFSSKDLDNIIDVLKLINCDIILVIAYKIVLSKKILSLPKLGCINLHGSLLPRWRGSSPVHRAIQFGDKKTGITFIKMDEGIDTGPILYTCKCNITNFDTTETLLNKLYKIGKCAIIKVLYKLSIGNFHLYPQNNLLATYAKKINKNEAKIDWKIPAIQLERNIRAFNPWPISYFWISQTYVKIWKAKTDKNNIFFHSPGEILKINSHGVYISTSQGILILQILQLSGRKKNFIKESWHTYRKLFIPGNFLL</sequence>
<dbReference type="Proteomes" id="UP000009061">
    <property type="component" value="Chromosome"/>
</dbReference>
<dbReference type="InterPro" id="IPR005793">
    <property type="entry name" value="Formyl_trans_C"/>
</dbReference>
<dbReference type="EC" id="2.1.2.9" evidence="3 8"/>
<dbReference type="InterPro" id="IPR041711">
    <property type="entry name" value="Met-tRNA-FMT_N"/>
</dbReference>
<protein>
    <recommendedName>
        <fullName evidence="4 8">Methionyl-tRNA formyltransferase</fullName>
        <ecNumber evidence="3 8">2.1.2.9</ecNumber>
    </recommendedName>
</protein>
<gene>
    <name evidence="8 11" type="primary">fmt</name>
    <name evidence="11" type="ORF">WIGMOR_0263</name>
</gene>
<proteinExistence type="inferred from homology"/>
<dbReference type="InterPro" id="IPR005794">
    <property type="entry name" value="Fmt"/>
</dbReference>
<dbReference type="CDD" id="cd08646">
    <property type="entry name" value="FMT_core_Met-tRNA-FMT_N"/>
    <property type="match status" value="1"/>
</dbReference>
<dbReference type="GO" id="GO:0005829">
    <property type="term" value="C:cytosol"/>
    <property type="evidence" value="ECO:0007669"/>
    <property type="project" value="TreeGrafter"/>
</dbReference>
<dbReference type="CDD" id="cd08704">
    <property type="entry name" value="Met_tRNA_FMT_C"/>
    <property type="match status" value="1"/>
</dbReference>
<comment type="function">
    <text evidence="1 8">Attaches a formyl group to the free amino group of methionyl-tRNA(fMet). The formyl group appears to play a dual role in the initiator identity of N-formylmethionyl-tRNA by promoting its recognition by IF2 and preventing the misappropriation of this tRNA by the elongation apparatus.</text>
</comment>
<evidence type="ECO:0000259" key="10">
    <source>
        <dbReference type="Pfam" id="PF02911"/>
    </source>
</evidence>
<reference evidence="11 12" key="1">
    <citation type="journal article" date="2012" name="MBio">
        <title>Insight into the transmission biology and species-specific functional capabilities of tsetse (Diptera: glossinidae) obligate symbiont wigglesworthia.</title>
        <authorList>
            <person name="Rio R.V."/>
            <person name="Symula R.E."/>
            <person name="Wang J."/>
            <person name="Lohs C."/>
            <person name="Wu Y.N."/>
            <person name="Snyder A.K."/>
            <person name="Bjornson R.D."/>
            <person name="Oshima K."/>
            <person name="Biehl B.S."/>
            <person name="Perna N.T."/>
            <person name="Hattori M."/>
            <person name="Aksoy S."/>
        </authorList>
    </citation>
    <scope>NUCLEOTIDE SEQUENCE [LARGE SCALE GENOMIC DNA]</scope>
    <source>
        <strain evidence="11">WGM</strain>
    </source>
</reference>
<keyword evidence="6 8" id="KW-0648">Protein biosynthesis</keyword>
<dbReference type="eggNOG" id="COG0223">
    <property type="taxonomic scope" value="Bacteria"/>
</dbReference>
<dbReference type="AlphaFoldDB" id="H6Q4P4"/>
<dbReference type="InterPro" id="IPR002376">
    <property type="entry name" value="Formyl_transf_N"/>
</dbReference>
<evidence type="ECO:0000256" key="8">
    <source>
        <dbReference type="HAMAP-Rule" id="MF_00182"/>
    </source>
</evidence>
<evidence type="ECO:0000256" key="6">
    <source>
        <dbReference type="ARBA" id="ARBA00022917"/>
    </source>
</evidence>
<evidence type="ECO:0000256" key="3">
    <source>
        <dbReference type="ARBA" id="ARBA00012261"/>
    </source>
</evidence>
<evidence type="ECO:0000256" key="5">
    <source>
        <dbReference type="ARBA" id="ARBA00022679"/>
    </source>
</evidence>
<dbReference type="PANTHER" id="PTHR11138">
    <property type="entry name" value="METHIONYL-TRNA FORMYLTRANSFERASE"/>
    <property type="match status" value="1"/>
</dbReference>
<name>H6Q4P4_WIGGL</name>
<comment type="similarity">
    <text evidence="2 8">Belongs to the Fmt family.</text>
</comment>
<dbReference type="InterPro" id="IPR011034">
    <property type="entry name" value="Formyl_transferase-like_C_sf"/>
</dbReference>
<keyword evidence="12" id="KW-1185">Reference proteome</keyword>
<dbReference type="Gene3D" id="3.40.50.170">
    <property type="entry name" value="Formyl transferase, N-terminal domain"/>
    <property type="match status" value="1"/>
</dbReference>
<dbReference type="GO" id="GO:0004479">
    <property type="term" value="F:methionyl-tRNA formyltransferase activity"/>
    <property type="evidence" value="ECO:0007669"/>
    <property type="project" value="UniProtKB-UniRule"/>
</dbReference>
<dbReference type="NCBIfam" id="TIGR00460">
    <property type="entry name" value="fmt"/>
    <property type="match status" value="1"/>
</dbReference>
<feature type="domain" description="Formyl transferase N-terminal" evidence="9">
    <location>
        <begin position="8"/>
        <end position="187"/>
    </location>
</feature>
<evidence type="ECO:0000256" key="4">
    <source>
        <dbReference type="ARBA" id="ARBA00016014"/>
    </source>
</evidence>
<feature type="domain" description="Formyl transferase C-terminal" evidence="10">
    <location>
        <begin position="210"/>
        <end position="306"/>
    </location>
</feature>
<organism evidence="11 12">
    <name type="scientific">Wigglesworthia glossinidia endosymbiont of Glossina morsitans morsitans</name>
    <name type="common">Yale colony</name>
    <dbReference type="NCBI Taxonomy" id="1142511"/>
    <lineage>
        <taxon>Bacteria</taxon>
        <taxon>Pseudomonadati</taxon>
        <taxon>Pseudomonadota</taxon>
        <taxon>Gammaproteobacteria</taxon>
        <taxon>Enterobacterales</taxon>
        <taxon>Erwiniaceae</taxon>
        <taxon>Wigglesworthia</taxon>
    </lineage>
</organism>
<dbReference type="STRING" id="1142511.WIGMOR_0263"/>
<dbReference type="SUPFAM" id="SSF53328">
    <property type="entry name" value="Formyltransferase"/>
    <property type="match status" value="1"/>
</dbReference>
<dbReference type="RefSeq" id="WP_014354043.1">
    <property type="nucleotide sequence ID" value="NC_016893.1"/>
</dbReference>
<feature type="binding site" evidence="8">
    <location>
        <begin position="116"/>
        <end position="119"/>
    </location>
    <ligand>
        <name>(6S)-5,6,7,8-tetrahydrofolate</name>
        <dbReference type="ChEBI" id="CHEBI:57453"/>
    </ligand>
</feature>
<dbReference type="EMBL" id="CP003315">
    <property type="protein sequence ID" value="AFA41104.1"/>
    <property type="molecule type" value="Genomic_DNA"/>
</dbReference>
<dbReference type="KEGG" id="wgl:WIGMOR_0263"/>
<comment type="catalytic activity">
    <reaction evidence="7 8">
        <text>L-methionyl-tRNA(fMet) + (6R)-10-formyltetrahydrofolate = N-formyl-L-methionyl-tRNA(fMet) + (6S)-5,6,7,8-tetrahydrofolate + H(+)</text>
        <dbReference type="Rhea" id="RHEA:24380"/>
        <dbReference type="Rhea" id="RHEA-COMP:9952"/>
        <dbReference type="Rhea" id="RHEA-COMP:9953"/>
        <dbReference type="ChEBI" id="CHEBI:15378"/>
        <dbReference type="ChEBI" id="CHEBI:57453"/>
        <dbReference type="ChEBI" id="CHEBI:78530"/>
        <dbReference type="ChEBI" id="CHEBI:78844"/>
        <dbReference type="ChEBI" id="CHEBI:195366"/>
        <dbReference type="EC" id="2.1.2.9"/>
    </reaction>
</comment>
<dbReference type="HOGENOM" id="CLU_033347_1_2_6"/>
<dbReference type="Pfam" id="PF02911">
    <property type="entry name" value="Formyl_trans_C"/>
    <property type="match status" value="1"/>
</dbReference>
<dbReference type="InterPro" id="IPR037022">
    <property type="entry name" value="Formyl_trans_C_sf"/>
</dbReference>
<dbReference type="SUPFAM" id="SSF50486">
    <property type="entry name" value="FMT C-terminal domain-like"/>
    <property type="match status" value="1"/>
</dbReference>
<evidence type="ECO:0000256" key="1">
    <source>
        <dbReference type="ARBA" id="ARBA00002606"/>
    </source>
</evidence>
<evidence type="ECO:0000256" key="2">
    <source>
        <dbReference type="ARBA" id="ARBA00010699"/>
    </source>
</evidence>
<evidence type="ECO:0000313" key="11">
    <source>
        <dbReference type="EMBL" id="AFA41104.1"/>
    </source>
</evidence>
<evidence type="ECO:0000256" key="7">
    <source>
        <dbReference type="ARBA" id="ARBA00048558"/>
    </source>
</evidence>
<evidence type="ECO:0000259" key="9">
    <source>
        <dbReference type="Pfam" id="PF00551"/>
    </source>
</evidence>
<dbReference type="OrthoDB" id="9802815at2"/>
<dbReference type="Pfam" id="PF00551">
    <property type="entry name" value="Formyl_trans_N"/>
    <property type="match status" value="1"/>
</dbReference>
<dbReference type="InterPro" id="IPR044135">
    <property type="entry name" value="Met-tRNA-FMT_C"/>
</dbReference>
<dbReference type="PANTHER" id="PTHR11138:SF5">
    <property type="entry name" value="METHIONYL-TRNA FORMYLTRANSFERASE, MITOCHONDRIAL"/>
    <property type="match status" value="1"/>
</dbReference>
<keyword evidence="5 8" id="KW-0808">Transferase</keyword>
<evidence type="ECO:0000313" key="12">
    <source>
        <dbReference type="Proteomes" id="UP000009061"/>
    </source>
</evidence>
<dbReference type="InterPro" id="IPR036477">
    <property type="entry name" value="Formyl_transf_N_sf"/>
</dbReference>
<dbReference type="HAMAP" id="MF_00182">
    <property type="entry name" value="Formyl_trans"/>
    <property type="match status" value="1"/>
</dbReference>
<accession>H6Q4P4</accession>
<dbReference type="Gene3D" id="3.10.25.10">
    <property type="entry name" value="Formyl transferase, C-terminal domain"/>
    <property type="match status" value="1"/>
</dbReference>